<feature type="chain" id="PRO_5030836061" description="Spore coat protein U-like protein" evidence="1">
    <location>
        <begin position="24"/>
        <end position="202"/>
    </location>
</feature>
<evidence type="ECO:0000256" key="1">
    <source>
        <dbReference type="SAM" id="SignalP"/>
    </source>
</evidence>
<dbReference type="RefSeq" id="WP_144907618.1">
    <property type="nucleotide sequence ID" value="NZ_JACHOA010000003.1"/>
</dbReference>
<evidence type="ECO:0000313" key="3">
    <source>
        <dbReference type="Proteomes" id="UP000538566"/>
    </source>
</evidence>
<comment type="caution">
    <text evidence="2">The sequence shown here is derived from an EMBL/GenBank/DDBJ whole genome shotgun (WGS) entry which is preliminary data.</text>
</comment>
<keyword evidence="3" id="KW-1185">Reference proteome</keyword>
<name>A0A7W7AC21_9SPHN</name>
<feature type="signal peptide" evidence="1">
    <location>
        <begin position="1"/>
        <end position="23"/>
    </location>
</feature>
<dbReference type="OrthoDB" id="7508956at2"/>
<proteinExistence type="predicted"/>
<accession>A0A7W7AC21</accession>
<evidence type="ECO:0000313" key="2">
    <source>
        <dbReference type="EMBL" id="MBB4613559.1"/>
    </source>
</evidence>
<organism evidence="2 3">
    <name type="scientific">Novosphingobium taihuense</name>
    <dbReference type="NCBI Taxonomy" id="260085"/>
    <lineage>
        <taxon>Bacteria</taxon>
        <taxon>Pseudomonadati</taxon>
        <taxon>Pseudomonadota</taxon>
        <taxon>Alphaproteobacteria</taxon>
        <taxon>Sphingomonadales</taxon>
        <taxon>Sphingomonadaceae</taxon>
        <taxon>Novosphingobium</taxon>
    </lineage>
</organism>
<dbReference type="EMBL" id="JACHOA010000003">
    <property type="protein sequence ID" value="MBB4613559.1"/>
    <property type="molecule type" value="Genomic_DNA"/>
</dbReference>
<keyword evidence="1" id="KW-0732">Signal</keyword>
<reference evidence="2 3" key="1">
    <citation type="submission" date="2020-08" db="EMBL/GenBank/DDBJ databases">
        <title>Genomic Encyclopedia of Type Strains, Phase IV (KMG-IV): sequencing the most valuable type-strain genomes for metagenomic binning, comparative biology and taxonomic classification.</title>
        <authorList>
            <person name="Goeker M."/>
        </authorList>
    </citation>
    <scope>NUCLEOTIDE SEQUENCE [LARGE SCALE GENOMIC DNA]</scope>
    <source>
        <strain evidence="2 3">DSM 17507</strain>
    </source>
</reference>
<gene>
    <name evidence="2" type="ORF">GGR37_001834</name>
</gene>
<dbReference type="AlphaFoldDB" id="A0A7W7AC21"/>
<sequence length="202" mass="19255">MKSVLSLLAAGSALAFAAAPAQAQTVTTGTVNVTGSVQGRCSVVAPGGAATSSFSGTISLGALDEADGTLAPSLEGTTSAASGGSPVITRVVCTAASVSLAIAADTLANGTRGTAPATGYASEIDYTAEMQVGLAAGGNATVSYNTATGAAASNSATVGRLATSANNVTVRAFGFTTRGGSSNLLVAGNYASTITVNVQPAA</sequence>
<dbReference type="Proteomes" id="UP000538566">
    <property type="component" value="Unassembled WGS sequence"/>
</dbReference>
<evidence type="ECO:0008006" key="4">
    <source>
        <dbReference type="Google" id="ProtNLM"/>
    </source>
</evidence>
<protein>
    <recommendedName>
        <fullName evidence="4">Spore coat protein U-like protein</fullName>
    </recommendedName>
</protein>